<dbReference type="AlphaFoldDB" id="A0A5B7DS00"/>
<sequence length="183" mass="20428">MTSRTTTNLSAKKATAWTAVVLPKPLSHPIIRPSKESMAWQYTSPVVTMAKGLYLIRHLHNTLIAHSLADSSGSSSQVETGYSNGVPLVRLESEGQESPLKKHSSLTQRVTRVRVMTFRHKIIHLSLTKTVTSPGMPQAFIVECQVSCSVLLHHPLQVLELQPLLLERRQIQRLNNPIQDQIV</sequence>
<comment type="caution">
    <text evidence="1">The sequence shown here is derived from an EMBL/GenBank/DDBJ whole genome shotgun (WGS) entry which is preliminary data.</text>
</comment>
<keyword evidence="2" id="KW-1185">Reference proteome</keyword>
<proteinExistence type="predicted"/>
<reference evidence="1 2" key="1">
    <citation type="submission" date="2019-05" db="EMBL/GenBank/DDBJ databases">
        <title>Another draft genome of Portunus trituberculatus and its Hox gene families provides insights of decapod evolution.</title>
        <authorList>
            <person name="Jeong J.-H."/>
            <person name="Song I."/>
            <person name="Kim S."/>
            <person name="Choi T."/>
            <person name="Kim D."/>
            <person name="Ryu S."/>
            <person name="Kim W."/>
        </authorList>
    </citation>
    <scope>NUCLEOTIDE SEQUENCE [LARGE SCALE GENOMIC DNA]</scope>
    <source>
        <tissue evidence="1">Muscle</tissue>
    </source>
</reference>
<dbReference type="EMBL" id="VSRR010001250">
    <property type="protein sequence ID" value="MPC23773.1"/>
    <property type="molecule type" value="Genomic_DNA"/>
</dbReference>
<accession>A0A5B7DS00</accession>
<protein>
    <submittedName>
        <fullName evidence="1">Uncharacterized protein</fullName>
    </submittedName>
</protein>
<gene>
    <name evidence="1" type="ORF">E2C01_016834</name>
</gene>
<evidence type="ECO:0000313" key="1">
    <source>
        <dbReference type="EMBL" id="MPC23773.1"/>
    </source>
</evidence>
<name>A0A5B7DS00_PORTR</name>
<dbReference type="Proteomes" id="UP000324222">
    <property type="component" value="Unassembled WGS sequence"/>
</dbReference>
<organism evidence="1 2">
    <name type="scientific">Portunus trituberculatus</name>
    <name type="common">Swimming crab</name>
    <name type="synonym">Neptunus trituberculatus</name>
    <dbReference type="NCBI Taxonomy" id="210409"/>
    <lineage>
        <taxon>Eukaryota</taxon>
        <taxon>Metazoa</taxon>
        <taxon>Ecdysozoa</taxon>
        <taxon>Arthropoda</taxon>
        <taxon>Crustacea</taxon>
        <taxon>Multicrustacea</taxon>
        <taxon>Malacostraca</taxon>
        <taxon>Eumalacostraca</taxon>
        <taxon>Eucarida</taxon>
        <taxon>Decapoda</taxon>
        <taxon>Pleocyemata</taxon>
        <taxon>Brachyura</taxon>
        <taxon>Eubrachyura</taxon>
        <taxon>Portunoidea</taxon>
        <taxon>Portunidae</taxon>
        <taxon>Portuninae</taxon>
        <taxon>Portunus</taxon>
    </lineage>
</organism>
<evidence type="ECO:0000313" key="2">
    <source>
        <dbReference type="Proteomes" id="UP000324222"/>
    </source>
</evidence>